<dbReference type="Gene3D" id="3.30.70.370">
    <property type="match status" value="2"/>
</dbReference>
<feature type="domain" description="3'-5' exonuclease" evidence="3">
    <location>
        <begin position="11"/>
        <end position="204"/>
    </location>
</feature>
<dbReference type="Gene3D" id="1.10.150.20">
    <property type="entry name" value="5' to 3' exonuclease, C-terminal subdomain"/>
    <property type="match status" value="2"/>
</dbReference>
<evidence type="ECO:0000259" key="3">
    <source>
        <dbReference type="SMART" id="SM00474"/>
    </source>
</evidence>
<dbReference type="PRINTS" id="PR00868">
    <property type="entry name" value="DNAPOLI"/>
</dbReference>
<dbReference type="GO" id="GO:0003677">
    <property type="term" value="F:DNA binding"/>
    <property type="evidence" value="ECO:0007669"/>
    <property type="project" value="InterPro"/>
</dbReference>
<dbReference type="PANTHER" id="PTHR10133">
    <property type="entry name" value="DNA POLYMERASE I"/>
    <property type="match status" value="1"/>
</dbReference>
<organism evidence="5">
    <name type="scientific">Ackermannviridae sp</name>
    <dbReference type="NCBI Taxonomy" id="2831612"/>
    <lineage>
        <taxon>Viruses</taxon>
        <taxon>Duplodnaviria</taxon>
        <taxon>Heunggongvirae</taxon>
        <taxon>Uroviricota</taxon>
        <taxon>Caudoviricetes</taxon>
        <taxon>Pantevenvirales</taxon>
        <taxon>Ackermannviridae</taxon>
    </lineage>
</organism>
<dbReference type="SUPFAM" id="SSF53098">
    <property type="entry name" value="Ribonuclease H-like"/>
    <property type="match status" value="1"/>
</dbReference>
<dbReference type="InterPro" id="IPR002562">
    <property type="entry name" value="3'-5'_exonuclease_dom"/>
</dbReference>
<dbReference type="GO" id="GO:0006302">
    <property type="term" value="P:double-strand break repair"/>
    <property type="evidence" value="ECO:0007669"/>
    <property type="project" value="TreeGrafter"/>
</dbReference>
<dbReference type="SMART" id="SM00482">
    <property type="entry name" value="POLAc"/>
    <property type="match status" value="1"/>
</dbReference>
<name>A0A8S5VMM0_9CAUD</name>
<dbReference type="Gene3D" id="1.20.1060.10">
    <property type="entry name" value="Taq DNA Polymerase, Chain T, domain 4"/>
    <property type="match status" value="1"/>
</dbReference>
<dbReference type="SMART" id="SM00474">
    <property type="entry name" value="35EXOc"/>
    <property type="match status" value="1"/>
</dbReference>
<dbReference type="PANTHER" id="PTHR10133:SF27">
    <property type="entry name" value="DNA POLYMERASE NU"/>
    <property type="match status" value="1"/>
</dbReference>
<dbReference type="Pfam" id="PF00476">
    <property type="entry name" value="DNA_pol_A"/>
    <property type="match status" value="2"/>
</dbReference>
<dbReference type="GO" id="GO:0008408">
    <property type="term" value="F:3'-5' exonuclease activity"/>
    <property type="evidence" value="ECO:0007669"/>
    <property type="project" value="InterPro"/>
</dbReference>
<keyword evidence="1" id="KW-0235">DNA replication</keyword>
<dbReference type="SUPFAM" id="SSF56672">
    <property type="entry name" value="DNA/RNA polymerases"/>
    <property type="match status" value="2"/>
</dbReference>
<evidence type="ECO:0000259" key="4">
    <source>
        <dbReference type="SMART" id="SM00482"/>
    </source>
</evidence>
<keyword evidence="2" id="KW-1194">Viral DNA replication</keyword>
<dbReference type="Pfam" id="PF01612">
    <property type="entry name" value="DNA_pol_A_exo1"/>
    <property type="match status" value="1"/>
</dbReference>
<sequence length="1069" mass="124212">MNKDVLDNYHFSWAKTMADVKKVVKYCKMTGYCAHDYETSGHHSSDHRGYPTCISIAFQPGYAYVIPLAHKDSPLRKGNKWKRVLKYIGRELIQNDRIVKVAHNFKFEHGWWLKYGIRPRGVILDTMLMKYLLNEKRPHDLKSLAYSFFPQYANYSIKGEDTERTPEEVVQFWSNVPLETLAPYNALDSDLCLRLSIYLEQRIRECGFYQLYRNLLEMASYNLAEVESRGYLVDRPYLDGLCESYKIKIEEAEAKMYAVPSLVKYNKKRVKAAKKALLDGLLEQIEIKTNELDNTTDKKKLGSLQRSITNLQKKYDNYSAGVGLTKKDKESLQPLNLKSVKQLIDFLYYNKYGLRLPIIKYTEDKKTKKPTKNPATSEDVLLELKDKDETGFIETLLKYREITKLYSTYIVGIRDILNPDNTLHGSFLIHGTVTGRLSSRNPNLQNMPRDTTAKDIKYMFVCPKGKVMMQLDYSQAELRVVAGWSQDKQMLEWFRVGHDIHLATACKKYKISYEDAYKIYSNEDDPNYKTWKVRRKQAKCYSGDTEILTPTGWQRLDSYDGKSLVAQYNFDTEEISWVKPSAYGKVISKNNYTYKSRTVSLDVTSTHKTLFVTRHQKKIRTDFKNLVNKSGYMPVAGKVNFEFEDENLTRFLAMFTADGNIKNQWEKIRFGFSKEHKANRCRELLALCNIDYTEAIRNGKHYFCIIKKTNQPLYQWLSNWVSMGKELSWECLSHISGKIYLEEAQYWDSNISNKTGYVSFSTVVKQTAQVMQAMGHMNGIMVSFSETKVGDRTRYHLGYNLRRDTHLTRVDLNNSILTKTEGGRDMWGVTVDDHNLLVRKDNKIVLSGNTIGFGVLYQQGPNHLKESLSTPDHKATKEEAIEFLDEWFDTFPRIRKFVKKQQKFAEEHGYVVSPFGRKRRLPEARNKREQGKYAKALRDAVNAPIQGTASDFALFSSILIREQIMQGKLPASIEQIGTIHDSIMFYLDPKDMNDEVVDHLFNICKDPDTQKYFGFKLKGITMAVDFELGLRWSKLKGYKRGTDYAEVYKDCYIDHWWENKEIVALQEAS</sequence>
<proteinExistence type="predicted"/>
<dbReference type="InterPro" id="IPR043502">
    <property type="entry name" value="DNA/RNA_pol_sf"/>
</dbReference>
<evidence type="ECO:0000256" key="1">
    <source>
        <dbReference type="ARBA" id="ARBA00022705"/>
    </source>
</evidence>
<dbReference type="InterPro" id="IPR001098">
    <property type="entry name" value="DNA-dir_DNA_pol_A_palm_dom"/>
</dbReference>
<dbReference type="InterPro" id="IPR012337">
    <property type="entry name" value="RNaseH-like_sf"/>
</dbReference>
<dbReference type="EMBL" id="BK035305">
    <property type="protein sequence ID" value="DAG92289.1"/>
    <property type="molecule type" value="Genomic_DNA"/>
</dbReference>
<evidence type="ECO:0000256" key="2">
    <source>
        <dbReference type="ARBA" id="ARBA00023109"/>
    </source>
</evidence>
<accession>A0A8S5VMM0</accession>
<dbReference type="GO" id="GO:0039693">
    <property type="term" value="P:viral DNA genome replication"/>
    <property type="evidence" value="ECO:0007669"/>
    <property type="project" value="UniProtKB-KW"/>
</dbReference>
<reference evidence="5" key="1">
    <citation type="journal article" date="2021" name="Proc. Natl. Acad. Sci. U.S.A.">
        <title>A Catalog of Tens of Thousands of Viruses from Human Metagenomes Reveals Hidden Associations with Chronic Diseases.</title>
        <authorList>
            <person name="Tisza M.J."/>
            <person name="Buck C.B."/>
        </authorList>
    </citation>
    <scope>NUCLEOTIDE SEQUENCE</scope>
    <source>
        <strain evidence="5">Ctnaj7</strain>
    </source>
</reference>
<dbReference type="Gene3D" id="3.30.420.10">
    <property type="entry name" value="Ribonuclease H-like superfamily/Ribonuclease H"/>
    <property type="match status" value="1"/>
</dbReference>
<protein>
    <submittedName>
        <fullName evidence="5">DNA POLYMERASE</fullName>
    </submittedName>
</protein>
<dbReference type="GO" id="GO:0003887">
    <property type="term" value="F:DNA-directed DNA polymerase activity"/>
    <property type="evidence" value="ECO:0007669"/>
    <property type="project" value="InterPro"/>
</dbReference>
<feature type="domain" description="DNA-directed DNA polymerase family A palm" evidence="4">
    <location>
        <begin position="453"/>
        <end position="991"/>
    </location>
</feature>
<dbReference type="InterPro" id="IPR002298">
    <property type="entry name" value="DNA_polymerase_A"/>
</dbReference>
<dbReference type="InterPro" id="IPR036397">
    <property type="entry name" value="RNaseH_sf"/>
</dbReference>
<dbReference type="GO" id="GO:0006261">
    <property type="term" value="P:DNA-templated DNA replication"/>
    <property type="evidence" value="ECO:0007669"/>
    <property type="project" value="InterPro"/>
</dbReference>
<evidence type="ECO:0000313" key="5">
    <source>
        <dbReference type="EMBL" id="DAG92289.1"/>
    </source>
</evidence>